<evidence type="ECO:0000313" key="3">
    <source>
        <dbReference type="EMBL" id="MBB6454548.1"/>
    </source>
</evidence>
<dbReference type="InterPro" id="IPR000873">
    <property type="entry name" value="AMP-dep_synth/lig_dom"/>
</dbReference>
<keyword evidence="4" id="KW-1185">Reference proteome</keyword>
<feature type="domain" description="AMP-binding enzyme C-terminal" evidence="2">
    <location>
        <begin position="334"/>
        <end position="411"/>
    </location>
</feature>
<dbReference type="RefSeq" id="WP_174496942.1">
    <property type="nucleotide sequence ID" value="NZ_CADDWK010000010.1"/>
</dbReference>
<dbReference type="Proteomes" id="UP000581688">
    <property type="component" value="Unassembled WGS sequence"/>
</dbReference>
<evidence type="ECO:0000313" key="4">
    <source>
        <dbReference type="Proteomes" id="UP000581688"/>
    </source>
</evidence>
<dbReference type="Pfam" id="PF13193">
    <property type="entry name" value="AMP-binding_C"/>
    <property type="match status" value="1"/>
</dbReference>
<dbReference type="SUPFAM" id="SSF56801">
    <property type="entry name" value="Acetyl-CoA synthetase-like"/>
    <property type="match status" value="1"/>
</dbReference>
<gene>
    <name evidence="3" type="ORF">HNQ94_003037</name>
</gene>
<dbReference type="Gene3D" id="3.40.50.12780">
    <property type="entry name" value="N-terminal domain of ligase-like"/>
    <property type="match status" value="1"/>
</dbReference>
<name>A0A841Q819_9BACI</name>
<dbReference type="InterPro" id="IPR045851">
    <property type="entry name" value="AMP-bd_C_sf"/>
</dbReference>
<dbReference type="CDD" id="cd04433">
    <property type="entry name" value="AFD_class_I"/>
    <property type="match status" value="1"/>
</dbReference>
<dbReference type="GO" id="GO:0031956">
    <property type="term" value="F:medium-chain fatty acid-CoA ligase activity"/>
    <property type="evidence" value="ECO:0007669"/>
    <property type="project" value="TreeGrafter"/>
</dbReference>
<dbReference type="Gene3D" id="3.30.300.30">
    <property type="match status" value="1"/>
</dbReference>
<evidence type="ECO:0000259" key="1">
    <source>
        <dbReference type="Pfam" id="PF00501"/>
    </source>
</evidence>
<dbReference type="InterPro" id="IPR025110">
    <property type="entry name" value="AMP-bd_C"/>
</dbReference>
<feature type="domain" description="AMP-dependent synthetase/ligase" evidence="1">
    <location>
        <begin position="98"/>
        <end position="255"/>
    </location>
</feature>
<evidence type="ECO:0000259" key="2">
    <source>
        <dbReference type="Pfam" id="PF13193"/>
    </source>
</evidence>
<reference evidence="3 4" key="1">
    <citation type="submission" date="2020-08" db="EMBL/GenBank/DDBJ databases">
        <title>Genomic Encyclopedia of Type Strains, Phase IV (KMG-IV): sequencing the most valuable type-strain genomes for metagenomic binning, comparative biology and taxonomic classification.</title>
        <authorList>
            <person name="Goeker M."/>
        </authorList>
    </citation>
    <scope>NUCLEOTIDE SEQUENCE [LARGE SCALE GENOMIC DNA]</scope>
    <source>
        <strain evidence="3 4">DSM 19612</strain>
    </source>
</reference>
<keyword evidence="3" id="KW-0436">Ligase</keyword>
<protein>
    <submittedName>
        <fullName evidence="3">Acyl-coenzyme A synthetase/AMP-(Fatty) acid ligase</fullName>
    </submittedName>
</protein>
<comment type="caution">
    <text evidence="3">The sequence shown here is derived from an EMBL/GenBank/DDBJ whole genome shotgun (WGS) entry which is preliminary data.</text>
</comment>
<dbReference type="PANTHER" id="PTHR43201:SF32">
    <property type="entry name" value="2-SUCCINYLBENZOATE--COA LIGASE, CHLOROPLASTIC_PEROXISOMAL"/>
    <property type="match status" value="1"/>
</dbReference>
<sequence>MNKIFLVYKQMEVTYENLINDINAKETYQHYIFVNDNNPYSIFLSIIHSLLYKYPIEILDGDFSDIELEEIGVNKTALSDSKSIERLLTINDFNVLLDKISENEDWSLSLYTSGTTGRPKKVTHTFQSLTRNVKTGDKFSDNIWAFAYNPTHIAGLQVFFQSLMNQNTIVYAFNDQLTNLSNLIEEYNITNISATSTYYRNVLPYLKDREYDSIKRITFGGEKYDPSIEDKLKTIFPNVKIRNIYASTEAGSLFVAKGEKFIVPHTIKGLVKINENNELLIHQSLLGKSNSFTFEGNWFNTGDLVEFIDNIHFKFISRNSDMINVGGYKVNPLEVENTLINVEGVIDLVVKSKKNKVTGEILVADVVKGDNYNDMELKKSIKQYGAKHLQEWKIPRIIKFVNEIPKSRTGKKVRK</sequence>
<dbReference type="GO" id="GO:0006631">
    <property type="term" value="P:fatty acid metabolic process"/>
    <property type="evidence" value="ECO:0007669"/>
    <property type="project" value="TreeGrafter"/>
</dbReference>
<organism evidence="3 4">
    <name type="scientific">Salirhabdus euzebyi</name>
    <dbReference type="NCBI Taxonomy" id="394506"/>
    <lineage>
        <taxon>Bacteria</taxon>
        <taxon>Bacillati</taxon>
        <taxon>Bacillota</taxon>
        <taxon>Bacilli</taxon>
        <taxon>Bacillales</taxon>
        <taxon>Bacillaceae</taxon>
        <taxon>Salirhabdus</taxon>
    </lineage>
</organism>
<dbReference type="AlphaFoldDB" id="A0A841Q819"/>
<dbReference type="InterPro" id="IPR042099">
    <property type="entry name" value="ANL_N_sf"/>
</dbReference>
<accession>A0A841Q819</accession>
<dbReference type="Pfam" id="PF00501">
    <property type="entry name" value="AMP-binding"/>
    <property type="match status" value="1"/>
</dbReference>
<dbReference type="EMBL" id="JACHGH010000010">
    <property type="protein sequence ID" value="MBB6454548.1"/>
    <property type="molecule type" value="Genomic_DNA"/>
</dbReference>
<dbReference type="PANTHER" id="PTHR43201">
    <property type="entry name" value="ACYL-COA SYNTHETASE"/>
    <property type="match status" value="1"/>
</dbReference>
<proteinExistence type="predicted"/>